<evidence type="ECO:0000313" key="1">
    <source>
        <dbReference type="EMBL" id="GBO00666.1"/>
    </source>
</evidence>
<name>A0A4Y2TNJ3_ARAVE</name>
<dbReference type="AlphaFoldDB" id="A0A4Y2TNJ3"/>
<protein>
    <submittedName>
        <fullName evidence="1">Uncharacterized protein</fullName>
    </submittedName>
</protein>
<reference evidence="1 2" key="1">
    <citation type="journal article" date="2019" name="Sci. Rep.">
        <title>Orb-weaving spider Araneus ventricosus genome elucidates the spidroin gene catalogue.</title>
        <authorList>
            <person name="Kono N."/>
            <person name="Nakamura H."/>
            <person name="Ohtoshi R."/>
            <person name="Moran D.A.P."/>
            <person name="Shinohara A."/>
            <person name="Yoshida Y."/>
            <person name="Fujiwara M."/>
            <person name="Mori M."/>
            <person name="Tomita M."/>
            <person name="Arakawa K."/>
        </authorList>
    </citation>
    <scope>NUCLEOTIDE SEQUENCE [LARGE SCALE GENOMIC DNA]</scope>
</reference>
<sequence length="139" mass="16530">MYWWKCIIIFLSGINDQNRIISWLEFTGVFISVKGVLKDNFKVSINEVVTGCRRQRTIRKHEEGRVAETLKKETMANSLGQEDGRNRDKIITDCLSKLIQARREEWEETEEQQIRISDMFDCRPRRENQKITKEHKEIA</sequence>
<organism evidence="1 2">
    <name type="scientific">Araneus ventricosus</name>
    <name type="common">Orbweaver spider</name>
    <name type="synonym">Epeira ventricosa</name>
    <dbReference type="NCBI Taxonomy" id="182803"/>
    <lineage>
        <taxon>Eukaryota</taxon>
        <taxon>Metazoa</taxon>
        <taxon>Ecdysozoa</taxon>
        <taxon>Arthropoda</taxon>
        <taxon>Chelicerata</taxon>
        <taxon>Arachnida</taxon>
        <taxon>Araneae</taxon>
        <taxon>Araneomorphae</taxon>
        <taxon>Entelegynae</taxon>
        <taxon>Araneoidea</taxon>
        <taxon>Araneidae</taxon>
        <taxon>Araneus</taxon>
    </lineage>
</organism>
<accession>A0A4Y2TNJ3</accession>
<dbReference type="EMBL" id="BGPR01029095">
    <property type="protein sequence ID" value="GBO00666.1"/>
    <property type="molecule type" value="Genomic_DNA"/>
</dbReference>
<evidence type="ECO:0000313" key="2">
    <source>
        <dbReference type="Proteomes" id="UP000499080"/>
    </source>
</evidence>
<dbReference type="Proteomes" id="UP000499080">
    <property type="component" value="Unassembled WGS sequence"/>
</dbReference>
<comment type="caution">
    <text evidence="1">The sequence shown here is derived from an EMBL/GenBank/DDBJ whole genome shotgun (WGS) entry which is preliminary data.</text>
</comment>
<keyword evidence="2" id="KW-1185">Reference proteome</keyword>
<gene>
    <name evidence="1" type="ORF">AVEN_119331_1</name>
</gene>
<proteinExistence type="predicted"/>